<dbReference type="CDD" id="cd03768">
    <property type="entry name" value="SR_ResInv"/>
    <property type="match status" value="1"/>
</dbReference>
<evidence type="ECO:0000256" key="1">
    <source>
        <dbReference type="ARBA" id="ARBA00022908"/>
    </source>
</evidence>
<dbReference type="PROSITE" id="PS00397">
    <property type="entry name" value="RECOMBINASES_1"/>
    <property type="match status" value="1"/>
</dbReference>
<keyword evidence="1" id="KW-0229">DNA integration</keyword>
<dbReference type="Pfam" id="PF00239">
    <property type="entry name" value="Resolvase"/>
    <property type="match status" value="1"/>
</dbReference>
<keyword evidence="3" id="KW-0233">DNA recombination</keyword>
<dbReference type="PANTHER" id="PTHR30461:SF2">
    <property type="entry name" value="SERINE RECOMBINASE PINE-RELATED"/>
    <property type="match status" value="1"/>
</dbReference>
<accession>A0ABP7MKG2</accession>
<dbReference type="InterPro" id="IPR036162">
    <property type="entry name" value="Resolvase-like_N_sf"/>
</dbReference>
<dbReference type="PANTHER" id="PTHR30461">
    <property type="entry name" value="DNA-INVERTASE FROM LAMBDOID PROPHAGE"/>
    <property type="match status" value="1"/>
</dbReference>
<organism evidence="6 7">
    <name type="scientific">Luteimonas lutimaris</name>
    <dbReference type="NCBI Taxonomy" id="698645"/>
    <lineage>
        <taxon>Bacteria</taxon>
        <taxon>Pseudomonadati</taxon>
        <taxon>Pseudomonadota</taxon>
        <taxon>Gammaproteobacteria</taxon>
        <taxon>Lysobacterales</taxon>
        <taxon>Lysobacteraceae</taxon>
        <taxon>Luteimonas</taxon>
    </lineage>
</organism>
<evidence type="ECO:0000313" key="6">
    <source>
        <dbReference type="EMBL" id="GAA3925248.1"/>
    </source>
</evidence>
<dbReference type="Gene3D" id="3.40.50.1390">
    <property type="entry name" value="Resolvase, N-terminal catalytic domain"/>
    <property type="match status" value="1"/>
</dbReference>
<dbReference type="SMART" id="SM00857">
    <property type="entry name" value="Resolvase"/>
    <property type="match status" value="1"/>
</dbReference>
<evidence type="ECO:0000256" key="2">
    <source>
        <dbReference type="ARBA" id="ARBA00023125"/>
    </source>
</evidence>
<dbReference type="SUPFAM" id="SSF53041">
    <property type="entry name" value="Resolvase-like"/>
    <property type="match status" value="1"/>
</dbReference>
<evidence type="ECO:0000256" key="3">
    <source>
        <dbReference type="ARBA" id="ARBA00023172"/>
    </source>
</evidence>
<dbReference type="InterPro" id="IPR006119">
    <property type="entry name" value="Resolv_N"/>
</dbReference>
<dbReference type="InterPro" id="IPR050639">
    <property type="entry name" value="SSR_resolvase"/>
</dbReference>
<name>A0ABP7MKG2_9GAMM</name>
<reference evidence="7" key="1">
    <citation type="journal article" date="2019" name="Int. J. Syst. Evol. Microbiol.">
        <title>The Global Catalogue of Microorganisms (GCM) 10K type strain sequencing project: providing services to taxonomists for standard genome sequencing and annotation.</title>
        <authorList>
            <consortium name="The Broad Institute Genomics Platform"/>
            <consortium name="The Broad Institute Genome Sequencing Center for Infectious Disease"/>
            <person name="Wu L."/>
            <person name="Ma J."/>
        </authorList>
    </citation>
    <scope>NUCLEOTIDE SEQUENCE [LARGE SCALE GENOMIC DNA]</scope>
    <source>
        <strain evidence="7">JCM 16916</strain>
    </source>
</reference>
<keyword evidence="2" id="KW-0238">DNA-binding</keyword>
<feature type="domain" description="Resolvase/invertase-type recombinase catalytic" evidence="5">
    <location>
        <begin position="48"/>
        <end position="192"/>
    </location>
</feature>
<sequence>MYQKGHRGDPREAAPLLGRSMPFALYQNGVYCYTTRQEAEGMATKAKRVAIYVRVSTTEQTTENQTRELQAVAEAAGWEVVGVFADEGISGAKSRADRPALDKVLRMVTRRQVDMVAAWSVDRLGRSMRDLLDTMDSIRAAGADLYLHQQAVDTSTPAGKAMFQMMGVFAEFERAMIRERVIAGMDRARAKGKAPGRPALAAGTNDRIRAMRAEGHSLRAIAKAVGCGLGSVQRALAVEA</sequence>
<comment type="caution">
    <text evidence="6">The sequence shown here is derived from an EMBL/GenBank/DDBJ whole genome shotgun (WGS) entry which is preliminary data.</text>
</comment>
<protein>
    <submittedName>
        <fullName evidence="6">Recombinase family protein</fullName>
    </submittedName>
</protein>
<dbReference type="PROSITE" id="PS51736">
    <property type="entry name" value="RECOMBINASES_3"/>
    <property type="match status" value="1"/>
</dbReference>
<evidence type="ECO:0000313" key="7">
    <source>
        <dbReference type="Proteomes" id="UP001501727"/>
    </source>
</evidence>
<proteinExistence type="predicted"/>
<dbReference type="Proteomes" id="UP001501727">
    <property type="component" value="Unassembled WGS sequence"/>
</dbReference>
<evidence type="ECO:0000256" key="4">
    <source>
        <dbReference type="PROSITE-ProRule" id="PRU10137"/>
    </source>
</evidence>
<evidence type="ECO:0000259" key="5">
    <source>
        <dbReference type="PROSITE" id="PS51736"/>
    </source>
</evidence>
<keyword evidence="7" id="KW-1185">Reference proteome</keyword>
<dbReference type="InterPro" id="IPR006118">
    <property type="entry name" value="Recombinase_CS"/>
</dbReference>
<gene>
    <name evidence="6" type="ORF">GCM10022229_18930</name>
</gene>
<dbReference type="EMBL" id="BAAAZU010000010">
    <property type="protein sequence ID" value="GAA3925248.1"/>
    <property type="molecule type" value="Genomic_DNA"/>
</dbReference>
<feature type="active site" description="O-(5'-phospho-DNA)-serine intermediate" evidence="4">
    <location>
        <position position="56"/>
    </location>
</feature>